<keyword evidence="4" id="KW-0460">Magnesium</keyword>
<keyword evidence="3 5" id="KW-0378">Hydrolase</keyword>
<evidence type="ECO:0000313" key="8">
    <source>
        <dbReference type="Proteomes" id="UP001550348"/>
    </source>
</evidence>
<evidence type="ECO:0000256" key="4">
    <source>
        <dbReference type="ARBA" id="ARBA00022842"/>
    </source>
</evidence>
<sequence length="161" mass="17781">MTTDETSAIATPHVAAGALFVNHEGHVLLVRPTYKQHWDIPGGYVEPGESPRDACVREVREELGLDISVGPMLVVDWAPADNEGDKLLFIFDGGMLTIEQERAIRFLDGELAEWRHVDVDAMATHVPARLDRRIRAAVTARDQGHAAYAEHGVAVPRLVDR</sequence>
<dbReference type="SUPFAM" id="SSF55811">
    <property type="entry name" value="Nudix"/>
    <property type="match status" value="1"/>
</dbReference>
<dbReference type="RefSeq" id="WP_355665957.1">
    <property type="nucleotide sequence ID" value="NZ_JBEXRX010000063.1"/>
</dbReference>
<protein>
    <submittedName>
        <fullName evidence="7">NUDIX hydrolase</fullName>
        <ecNumber evidence="7">3.6.-.-</ecNumber>
    </submittedName>
</protein>
<dbReference type="EMBL" id="JBEXRX010000063">
    <property type="protein sequence ID" value="MEU0154247.1"/>
    <property type="molecule type" value="Genomic_DNA"/>
</dbReference>
<feature type="domain" description="Nudix hydrolase" evidence="6">
    <location>
        <begin position="11"/>
        <end position="140"/>
    </location>
</feature>
<keyword evidence="8" id="KW-1185">Reference proteome</keyword>
<evidence type="ECO:0000256" key="2">
    <source>
        <dbReference type="ARBA" id="ARBA00005582"/>
    </source>
</evidence>
<dbReference type="InterPro" id="IPR020476">
    <property type="entry name" value="Nudix_hydrolase"/>
</dbReference>
<dbReference type="PRINTS" id="PR00502">
    <property type="entry name" value="NUDIXFAMILY"/>
</dbReference>
<dbReference type="InterPro" id="IPR000086">
    <property type="entry name" value="NUDIX_hydrolase_dom"/>
</dbReference>
<dbReference type="InterPro" id="IPR015797">
    <property type="entry name" value="NUDIX_hydrolase-like_dom_sf"/>
</dbReference>
<evidence type="ECO:0000256" key="3">
    <source>
        <dbReference type="ARBA" id="ARBA00022801"/>
    </source>
</evidence>
<evidence type="ECO:0000256" key="5">
    <source>
        <dbReference type="RuleBase" id="RU003476"/>
    </source>
</evidence>
<dbReference type="Pfam" id="PF00293">
    <property type="entry name" value="NUDIX"/>
    <property type="match status" value="1"/>
</dbReference>
<dbReference type="Proteomes" id="UP001550348">
    <property type="component" value="Unassembled WGS sequence"/>
</dbReference>
<dbReference type="Gene3D" id="3.90.79.10">
    <property type="entry name" value="Nucleoside Triphosphate Pyrophosphohydrolase"/>
    <property type="match status" value="1"/>
</dbReference>
<comment type="cofactor">
    <cofactor evidence="1">
        <name>Mg(2+)</name>
        <dbReference type="ChEBI" id="CHEBI:18420"/>
    </cofactor>
</comment>
<dbReference type="PANTHER" id="PTHR43046">
    <property type="entry name" value="GDP-MANNOSE MANNOSYL HYDROLASE"/>
    <property type="match status" value="1"/>
</dbReference>
<dbReference type="CDD" id="cd18876">
    <property type="entry name" value="NUDIX_Hydrolase"/>
    <property type="match status" value="1"/>
</dbReference>
<dbReference type="EC" id="3.6.-.-" evidence="7"/>
<proteinExistence type="inferred from homology"/>
<evidence type="ECO:0000256" key="1">
    <source>
        <dbReference type="ARBA" id="ARBA00001946"/>
    </source>
</evidence>
<gene>
    <name evidence="7" type="ORF">ABZ071_20415</name>
</gene>
<dbReference type="PROSITE" id="PS00893">
    <property type="entry name" value="NUDIX_BOX"/>
    <property type="match status" value="1"/>
</dbReference>
<dbReference type="PROSITE" id="PS51462">
    <property type="entry name" value="NUDIX"/>
    <property type="match status" value="1"/>
</dbReference>
<comment type="similarity">
    <text evidence="2 5">Belongs to the Nudix hydrolase family.</text>
</comment>
<accession>A0ABV2VPH3</accession>
<dbReference type="InterPro" id="IPR020084">
    <property type="entry name" value="NUDIX_hydrolase_CS"/>
</dbReference>
<evidence type="ECO:0000313" key="7">
    <source>
        <dbReference type="EMBL" id="MEU0154247.1"/>
    </source>
</evidence>
<comment type="caution">
    <text evidence="7">The sequence shown here is derived from an EMBL/GenBank/DDBJ whole genome shotgun (WGS) entry which is preliminary data.</text>
</comment>
<name>A0ABV2VPH3_9ACTN</name>
<dbReference type="PANTHER" id="PTHR43046:SF12">
    <property type="entry name" value="GDP-MANNOSE MANNOSYL HYDROLASE"/>
    <property type="match status" value="1"/>
</dbReference>
<organism evidence="7 8">
    <name type="scientific">Micromonospora fulviviridis</name>
    <dbReference type="NCBI Taxonomy" id="47860"/>
    <lineage>
        <taxon>Bacteria</taxon>
        <taxon>Bacillati</taxon>
        <taxon>Actinomycetota</taxon>
        <taxon>Actinomycetes</taxon>
        <taxon>Micromonosporales</taxon>
        <taxon>Micromonosporaceae</taxon>
        <taxon>Micromonospora</taxon>
    </lineage>
</organism>
<evidence type="ECO:0000259" key="6">
    <source>
        <dbReference type="PROSITE" id="PS51462"/>
    </source>
</evidence>
<dbReference type="GO" id="GO:0016787">
    <property type="term" value="F:hydrolase activity"/>
    <property type="evidence" value="ECO:0007669"/>
    <property type="project" value="UniProtKB-KW"/>
</dbReference>
<reference evidence="7 8" key="1">
    <citation type="submission" date="2024-06" db="EMBL/GenBank/DDBJ databases">
        <title>The Natural Products Discovery Center: Release of the First 8490 Sequenced Strains for Exploring Actinobacteria Biosynthetic Diversity.</title>
        <authorList>
            <person name="Kalkreuter E."/>
            <person name="Kautsar S.A."/>
            <person name="Yang D."/>
            <person name="Bader C.D."/>
            <person name="Teijaro C.N."/>
            <person name="Fluegel L."/>
            <person name="Davis C.M."/>
            <person name="Simpson J.R."/>
            <person name="Lauterbach L."/>
            <person name="Steele A.D."/>
            <person name="Gui C."/>
            <person name="Meng S."/>
            <person name="Li G."/>
            <person name="Viehrig K."/>
            <person name="Ye F."/>
            <person name="Su P."/>
            <person name="Kiefer A.F."/>
            <person name="Nichols A."/>
            <person name="Cepeda A.J."/>
            <person name="Yan W."/>
            <person name="Fan B."/>
            <person name="Jiang Y."/>
            <person name="Adhikari A."/>
            <person name="Zheng C.-J."/>
            <person name="Schuster L."/>
            <person name="Cowan T.M."/>
            <person name="Smanski M.J."/>
            <person name="Chevrette M.G."/>
            <person name="De Carvalho L.P.S."/>
            <person name="Shen B."/>
        </authorList>
    </citation>
    <scope>NUCLEOTIDE SEQUENCE [LARGE SCALE GENOMIC DNA]</scope>
    <source>
        <strain evidence="7 8">NPDC006286</strain>
    </source>
</reference>